<dbReference type="GO" id="GO:0006397">
    <property type="term" value="P:mRNA processing"/>
    <property type="evidence" value="ECO:0007669"/>
    <property type="project" value="UniProtKB-KW"/>
</dbReference>
<evidence type="ECO:0000256" key="3">
    <source>
        <dbReference type="ARBA" id="ARBA00006852"/>
    </source>
</evidence>
<feature type="compositionally biased region" description="Basic residues" evidence="8">
    <location>
        <begin position="93"/>
        <end position="114"/>
    </location>
</feature>
<feature type="region of interest" description="Disordered" evidence="8">
    <location>
        <begin position="201"/>
        <end position="223"/>
    </location>
</feature>
<dbReference type="OrthoDB" id="48562at2759"/>
<feature type="compositionally biased region" description="Low complexity" evidence="8">
    <location>
        <begin position="38"/>
        <end position="59"/>
    </location>
</feature>
<evidence type="ECO:0000256" key="4">
    <source>
        <dbReference type="ARBA" id="ARBA00017993"/>
    </source>
</evidence>
<reference evidence="9 10" key="1">
    <citation type="journal article" date="2017" name="Nat. Ecol. Evol.">
        <title>Scallop genome provides insights into evolution of bilaterian karyotype and development.</title>
        <authorList>
            <person name="Wang S."/>
            <person name="Zhang J."/>
            <person name="Jiao W."/>
            <person name="Li J."/>
            <person name="Xun X."/>
            <person name="Sun Y."/>
            <person name="Guo X."/>
            <person name="Huan P."/>
            <person name="Dong B."/>
            <person name="Zhang L."/>
            <person name="Hu X."/>
            <person name="Sun X."/>
            <person name="Wang J."/>
            <person name="Zhao C."/>
            <person name="Wang Y."/>
            <person name="Wang D."/>
            <person name="Huang X."/>
            <person name="Wang R."/>
            <person name="Lv J."/>
            <person name="Li Y."/>
            <person name="Zhang Z."/>
            <person name="Liu B."/>
            <person name="Lu W."/>
            <person name="Hui Y."/>
            <person name="Liang J."/>
            <person name="Zhou Z."/>
            <person name="Hou R."/>
            <person name="Li X."/>
            <person name="Liu Y."/>
            <person name="Li H."/>
            <person name="Ning X."/>
            <person name="Lin Y."/>
            <person name="Zhao L."/>
            <person name="Xing Q."/>
            <person name="Dou J."/>
            <person name="Li Y."/>
            <person name="Mao J."/>
            <person name="Guo H."/>
            <person name="Dou H."/>
            <person name="Li T."/>
            <person name="Mu C."/>
            <person name="Jiang W."/>
            <person name="Fu Q."/>
            <person name="Fu X."/>
            <person name="Miao Y."/>
            <person name="Liu J."/>
            <person name="Yu Q."/>
            <person name="Li R."/>
            <person name="Liao H."/>
            <person name="Li X."/>
            <person name="Kong Y."/>
            <person name="Jiang Z."/>
            <person name="Chourrout D."/>
            <person name="Li R."/>
            <person name="Bao Z."/>
        </authorList>
    </citation>
    <scope>NUCLEOTIDE SEQUENCE [LARGE SCALE GENOMIC DNA]</scope>
    <source>
        <strain evidence="9 10">PY_sf001</strain>
    </source>
</reference>
<evidence type="ECO:0000256" key="5">
    <source>
        <dbReference type="ARBA" id="ARBA00022664"/>
    </source>
</evidence>
<dbReference type="AlphaFoldDB" id="A0A210QTV8"/>
<dbReference type="STRING" id="6573.A0A210QTV8"/>
<dbReference type="Proteomes" id="UP000242188">
    <property type="component" value="Unassembled WGS sequence"/>
</dbReference>
<keyword evidence="7" id="KW-0539">Nucleus</keyword>
<accession>A0A210QTV8</accession>
<feature type="compositionally biased region" description="Basic and acidic residues" evidence="8">
    <location>
        <begin position="115"/>
        <end position="127"/>
    </location>
</feature>
<proteinExistence type="inferred from homology"/>
<dbReference type="InterPro" id="IPR019532">
    <property type="entry name" value="Nucl_RNA-splicing_assoc_SR-25"/>
</dbReference>
<dbReference type="Pfam" id="PF10500">
    <property type="entry name" value="SR-25"/>
    <property type="match status" value="1"/>
</dbReference>
<dbReference type="EMBL" id="NEDP02001925">
    <property type="protein sequence ID" value="OWF52154.1"/>
    <property type="molecule type" value="Genomic_DNA"/>
</dbReference>
<keyword evidence="10" id="KW-1185">Reference proteome</keyword>
<comment type="similarity">
    <text evidence="3">Belongs to the ARL6IP4 family.</text>
</comment>
<evidence type="ECO:0000313" key="10">
    <source>
        <dbReference type="Proteomes" id="UP000242188"/>
    </source>
</evidence>
<dbReference type="GO" id="GO:0005730">
    <property type="term" value="C:nucleolus"/>
    <property type="evidence" value="ECO:0007669"/>
    <property type="project" value="UniProtKB-SubCell"/>
</dbReference>
<dbReference type="GO" id="GO:0008380">
    <property type="term" value="P:RNA splicing"/>
    <property type="evidence" value="ECO:0007669"/>
    <property type="project" value="UniProtKB-KW"/>
</dbReference>
<keyword evidence="5" id="KW-0507">mRNA processing</keyword>
<keyword evidence="6" id="KW-0508">mRNA splicing</keyword>
<evidence type="ECO:0000256" key="2">
    <source>
        <dbReference type="ARBA" id="ARBA00004604"/>
    </source>
</evidence>
<evidence type="ECO:0000256" key="1">
    <source>
        <dbReference type="ARBA" id="ARBA00004324"/>
    </source>
</evidence>
<feature type="compositionally biased region" description="Basic residues" evidence="8">
    <location>
        <begin position="16"/>
        <end position="35"/>
    </location>
</feature>
<protein>
    <recommendedName>
        <fullName evidence="4">ADP-ribosylation factor-like protein 6-interacting protein 4</fullName>
    </recommendedName>
</protein>
<feature type="compositionally biased region" description="Basic residues" evidence="8">
    <location>
        <begin position="64"/>
        <end position="80"/>
    </location>
</feature>
<name>A0A210QTV8_MIZYE</name>
<dbReference type="GO" id="GO:0016607">
    <property type="term" value="C:nuclear speck"/>
    <property type="evidence" value="ECO:0007669"/>
    <property type="project" value="UniProtKB-SubCell"/>
</dbReference>
<organism evidence="9 10">
    <name type="scientific">Mizuhopecten yessoensis</name>
    <name type="common">Japanese scallop</name>
    <name type="synonym">Patinopecten yessoensis</name>
    <dbReference type="NCBI Taxonomy" id="6573"/>
    <lineage>
        <taxon>Eukaryota</taxon>
        <taxon>Metazoa</taxon>
        <taxon>Spiralia</taxon>
        <taxon>Lophotrochozoa</taxon>
        <taxon>Mollusca</taxon>
        <taxon>Bivalvia</taxon>
        <taxon>Autobranchia</taxon>
        <taxon>Pteriomorphia</taxon>
        <taxon>Pectinida</taxon>
        <taxon>Pectinoidea</taxon>
        <taxon>Pectinidae</taxon>
        <taxon>Mizuhopecten</taxon>
    </lineage>
</organism>
<comment type="caution">
    <text evidence="9">The sequence shown here is derived from an EMBL/GenBank/DDBJ whole genome shotgun (WGS) entry which is preliminary data.</text>
</comment>
<sequence>MDLVQKRPRSNTVSPPRKHRKRSTSSKKKHKHGKTRYTDSSESSSSSSDTSSTESSSSSDDSRSRRKKRKLKKKKSRRKRDTSSDSSEEERQKRKKERKKKKKKKKKAKKKLKEAKRVQENSNKEIQEPSVTKPTVVQKKQEGKALSGPAPRVLKPMTKEEWEKQQSVVRRVYDPETGRDRLIKGDGEVIEEIVSRERHKEINQQSTRGDGLFFQSKMGLLPK</sequence>
<evidence type="ECO:0000256" key="7">
    <source>
        <dbReference type="ARBA" id="ARBA00023242"/>
    </source>
</evidence>
<gene>
    <name evidence="9" type="ORF">KP79_PYT15712</name>
</gene>
<comment type="subcellular location">
    <subcellularLocation>
        <location evidence="1">Nucleus speckle</location>
    </subcellularLocation>
    <subcellularLocation>
        <location evidence="2">Nucleus</location>
        <location evidence="2">Nucleolus</location>
    </subcellularLocation>
</comment>
<evidence type="ECO:0000256" key="6">
    <source>
        <dbReference type="ARBA" id="ARBA00023187"/>
    </source>
</evidence>
<evidence type="ECO:0000256" key="8">
    <source>
        <dbReference type="SAM" id="MobiDB-lite"/>
    </source>
</evidence>
<feature type="region of interest" description="Disordered" evidence="8">
    <location>
        <begin position="1"/>
        <end position="166"/>
    </location>
</feature>
<evidence type="ECO:0000313" key="9">
    <source>
        <dbReference type="EMBL" id="OWF52154.1"/>
    </source>
</evidence>